<organism evidence="2 3">
    <name type="scientific">Colletotrichum musicola</name>
    <dbReference type="NCBI Taxonomy" id="2175873"/>
    <lineage>
        <taxon>Eukaryota</taxon>
        <taxon>Fungi</taxon>
        <taxon>Dikarya</taxon>
        <taxon>Ascomycota</taxon>
        <taxon>Pezizomycotina</taxon>
        <taxon>Sordariomycetes</taxon>
        <taxon>Hypocreomycetidae</taxon>
        <taxon>Glomerellales</taxon>
        <taxon>Glomerellaceae</taxon>
        <taxon>Colletotrichum</taxon>
        <taxon>Colletotrichum orchidearum species complex</taxon>
    </lineage>
</organism>
<comment type="caution">
    <text evidence="2">The sequence shown here is derived from an EMBL/GenBank/DDBJ whole genome shotgun (WGS) entry which is preliminary data.</text>
</comment>
<feature type="compositionally biased region" description="Polar residues" evidence="1">
    <location>
        <begin position="548"/>
        <end position="558"/>
    </location>
</feature>
<keyword evidence="3" id="KW-1185">Reference proteome</keyword>
<proteinExistence type="predicted"/>
<evidence type="ECO:0008006" key="4">
    <source>
        <dbReference type="Google" id="ProtNLM"/>
    </source>
</evidence>
<dbReference type="EMBL" id="WIGM01000097">
    <property type="protein sequence ID" value="KAF6840742.1"/>
    <property type="molecule type" value="Genomic_DNA"/>
</dbReference>
<sequence>MTSYSDATRIRPDQHQQYVQGLASAISKKLGGLLNLNNRPAFFSALPDLVKAFAIRIGHEGDTHKNRAIMYFAHQYHEQIARQVENDCSGTETTSERSAKHGMSLLEKMDMWNKSPHENNPSTEKELFEGVEDGDEEEDEHTPVNLDRYDEIAFRSKAFEWLVSDLRRISCLKGYGGLKDTSIASIQDLIRQSLPTGRLRKTQGPRVHAATFKLGGWPSKPAADIFDSVVVTCFSGEAQATTIRHYMNQTWPSTGRLVLNLLRAVAKVAGQNYTTILPDETKVEASVQEDGLSVTVAGPANTIIECGEQLTWLRSAITPSDLVAMDRVPLLVNQQHASALSSGSHTFVVHALTYKTDVTLAQRNMWDKVLGRDVAVIRGFPILRRPHGFPGLELPLDVLLQWAGASAASIQDGLLQGSNNRALRLVKEIKNAPLEPKLPALNYLVPGSMAAQDTSRIQATQELNPKPVEIPVESTSLARPVCSTSRSSSSYLQDSTTSFDSDMDSTSDSSGTHTLTPLDDNDPMRSVLDIIANRLYSGFRSANGEDGQASSSANSSLWTPAPSGGSRGHAPSSRALKRKRADDDDQGSRKSRDLPSKGVSHCSHKLFACPFWKLNPVNHRTCFNSNAYPRLADVKQHLRRKHVFCKDPCCQKCCRQFSNKAELRLHLTTETCEYLTRNYEKGIVPEQHRELSKRAPSESSEEGAWFLMWDIVFPDKGRPSSAYIDSELSEDANSMLEYFKRHGERAYCEEATIAGSTGRSAAEQESDRERVLDGMFERLRDEWLSGRRASSGNASRANIDLGPPSTHTPADSGIVLGTQTAAANAPLVEPPCWDSGQPDMGGLFGLDEYGITGYDAFSFDPNMERGIE</sequence>
<feature type="compositionally biased region" description="Low complexity" evidence="1">
    <location>
        <begin position="787"/>
        <end position="798"/>
    </location>
</feature>
<protein>
    <recommendedName>
        <fullName evidence="4">C2H2-type domain-containing protein</fullName>
    </recommendedName>
</protein>
<feature type="compositionally biased region" description="Low complexity" evidence="1">
    <location>
        <begin position="483"/>
        <end position="514"/>
    </location>
</feature>
<name>A0A8H6NQL2_9PEZI</name>
<feature type="region of interest" description="Disordered" evidence="1">
    <location>
        <begin position="461"/>
        <end position="523"/>
    </location>
</feature>
<evidence type="ECO:0000256" key="1">
    <source>
        <dbReference type="SAM" id="MobiDB-lite"/>
    </source>
</evidence>
<dbReference type="OrthoDB" id="3521097at2759"/>
<accession>A0A8H6NQL2</accession>
<feature type="region of interest" description="Disordered" evidence="1">
    <location>
        <begin position="787"/>
        <end position="808"/>
    </location>
</feature>
<gene>
    <name evidence="2" type="ORF">CMUS01_03839</name>
</gene>
<dbReference type="PANTHER" id="PTHR38166">
    <property type="entry name" value="C2H2-TYPE DOMAIN-CONTAINING PROTEIN-RELATED"/>
    <property type="match status" value="1"/>
</dbReference>
<evidence type="ECO:0000313" key="2">
    <source>
        <dbReference type="EMBL" id="KAF6840742.1"/>
    </source>
</evidence>
<feature type="compositionally biased region" description="Basic and acidic residues" evidence="1">
    <location>
        <begin position="580"/>
        <end position="595"/>
    </location>
</feature>
<dbReference type="PANTHER" id="PTHR38166:SF1">
    <property type="entry name" value="C2H2-TYPE DOMAIN-CONTAINING PROTEIN"/>
    <property type="match status" value="1"/>
</dbReference>
<reference evidence="2" key="1">
    <citation type="journal article" date="2020" name="Phytopathology">
        <title>Genome Sequence Resources of Colletotrichum truncatum, C. plurivorum, C. musicola, and C. sojae: Four Species Pathogenic to Soybean (Glycine max).</title>
        <authorList>
            <person name="Rogerio F."/>
            <person name="Boufleur T.R."/>
            <person name="Ciampi-Guillardi M."/>
            <person name="Sukno S.A."/>
            <person name="Thon M.R."/>
            <person name="Massola Junior N.S."/>
            <person name="Baroncelli R."/>
        </authorList>
    </citation>
    <scope>NUCLEOTIDE SEQUENCE</scope>
    <source>
        <strain evidence="2">LFN0074</strain>
    </source>
</reference>
<evidence type="ECO:0000313" key="3">
    <source>
        <dbReference type="Proteomes" id="UP000639643"/>
    </source>
</evidence>
<dbReference type="Proteomes" id="UP000639643">
    <property type="component" value="Unassembled WGS sequence"/>
</dbReference>
<dbReference type="AlphaFoldDB" id="A0A8H6NQL2"/>
<feature type="region of interest" description="Disordered" evidence="1">
    <location>
        <begin position="543"/>
        <end position="600"/>
    </location>
</feature>